<evidence type="ECO:0000256" key="2">
    <source>
        <dbReference type="ARBA" id="ARBA00022527"/>
    </source>
</evidence>
<protein>
    <recommendedName>
        <fullName evidence="1">non-specific serine/threonine protein kinase</fullName>
        <ecNumber evidence="1">2.7.11.1</ecNumber>
    </recommendedName>
</protein>
<dbReference type="RefSeq" id="WP_345001322.1">
    <property type="nucleotide sequence ID" value="NZ_BAABFR010000149.1"/>
</dbReference>
<dbReference type="Proteomes" id="UP001500635">
    <property type="component" value="Unassembled WGS sequence"/>
</dbReference>
<feature type="compositionally biased region" description="Low complexity" evidence="7">
    <location>
        <begin position="351"/>
        <end position="369"/>
    </location>
</feature>
<gene>
    <name evidence="10" type="ORF">GCM10023147_49490</name>
</gene>
<evidence type="ECO:0000256" key="8">
    <source>
        <dbReference type="SAM" id="Phobius"/>
    </source>
</evidence>
<dbReference type="PANTHER" id="PTHR43289:SF6">
    <property type="entry name" value="SERINE_THREONINE-PROTEIN KINASE NEKL-3"/>
    <property type="match status" value="1"/>
</dbReference>
<evidence type="ECO:0000256" key="6">
    <source>
        <dbReference type="ARBA" id="ARBA00022840"/>
    </source>
</evidence>
<keyword evidence="2" id="KW-0723">Serine/threonine-protein kinase</keyword>
<comment type="caution">
    <text evidence="10">The sequence shown here is derived from an EMBL/GenBank/DDBJ whole genome shotgun (WGS) entry which is preliminary data.</text>
</comment>
<feature type="region of interest" description="Disordered" evidence="7">
    <location>
        <begin position="351"/>
        <end position="383"/>
    </location>
</feature>
<dbReference type="SMART" id="SM00220">
    <property type="entry name" value="S_TKc"/>
    <property type="match status" value="1"/>
</dbReference>
<dbReference type="PRINTS" id="PR01217">
    <property type="entry name" value="PRICHEXTENSN"/>
</dbReference>
<dbReference type="Gene3D" id="1.10.510.10">
    <property type="entry name" value="Transferase(Phosphotransferase) domain 1"/>
    <property type="match status" value="1"/>
</dbReference>
<organism evidence="10 11">
    <name type="scientific">Tsukamurella soli</name>
    <dbReference type="NCBI Taxonomy" id="644556"/>
    <lineage>
        <taxon>Bacteria</taxon>
        <taxon>Bacillati</taxon>
        <taxon>Actinomycetota</taxon>
        <taxon>Actinomycetes</taxon>
        <taxon>Mycobacteriales</taxon>
        <taxon>Tsukamurellaceae</taxon>
        <taxon>Tsukamurella</taxon>
    </lineage>
</organism>
<feature type="compositionally biased region" description="Polar residues" evidence="7">
    <location>
        <begin position="285"/>
        <end position="300"/>
    </location>
</feature>
<keyword evidence="8" id="KW-0812">Transmembrane</keyword>
<dbReference type="Pfam" id="PF00069">
    <property type="entry name" value="Pkinase"/>
    <property type="match status" value="1"/>
</dbReference>
<feature type="region of interest" description="Disordered" evidence="7">
    <location>
        <begin position="278"/>
        <end position="321"/>
    </location>
</feature>
<sequence>MAEQAYQAIAGYRVVRLLGVGGMGEVYLVQHPRLPRRDALKLLNAAMSGNQDFKARFLREADLLAPLSHPNIVTLHDRGEFEGRLWLTMEYIDGTDAARLLASRGPFTLDLAADVIGGAGGALDYAWRKQQITHRDVKPANILVAIDGTVAETVKLADFGIAKAAGEATSLTSTGVTVGTMSYIAPEAIEGRDLDNRADIYSLGCTAFELLTGTLPYAGNSIPALMSAHLYRPVPPVTERAPRLPGYLDAVFARVLAKDPADRYSSCAEFTAALRNPTPIARAPQPNTTDAVRPTVQRSATPLGAPSTDRPTGPRAPAPSDSRGKVIALVAVILALAAIAAVIGVALARGGSTTASGPAASPAPLAGAPSPAPPTPAPVPVTTTPAPTPVTTTAITTEPAAPSFASFAGSWHAHEEGLTIASNGTGRETYSDTSSCPDAPMSGCGVTGTVDFALASVSGNTATGTITASSNTKNPVGGAVSITLVGGGQGLTLTVAGGDQGFPFCNSNDTAQAGTYYCGA</sequence>
<evidence type="ECO:0000313" key="10">
    <source>
        <dbReference type="EMBL" id="GAA4406078.1"/>
    </source>
</evidence>
<feature type="compositionally biased region" description="Pro residues" evidence="7">
    <location>
        <begin position="370"/>
        <end position="379"/>
    </location>
</feature>
<dbReference type="InterPro" id="IPR011009">
    <property type="entry name" value="Kinase-like_dom_sf"/>
</dbReference>
<dbReference type="Gene3D" id="3.30.200.20">
    <property type="entry name" value="Phosphorylase Kinase, domain 1"/>
    <property type="match status" value="1"/>
</dbReference>
<evidence type="ECO:0000256" key="1">
    <source>
        <dbReference type="ARBA" id="ARBA00012513"/>
    </source>
</evidence>
<feature type="domain" description="Protein kinase" evidence="9">
    <location>
        <begin position="12"/>
        <end position="279"/>
    </location>
</feature>
<proteinExistence type="predicted"/>
<keyword evidence="3" id="KW-0808">Transferase</keyword>
<evidence type="ECO:0000259" key="9">
    <source>
        <dbReference type="PROSITE" id="PS50011"/>
    </source>
</evidence>
<keyword evidence="4" id="KW-0547">Nucleotide-binding</keyword>
<dbReference type="PROSITE" id="PS50011">
    <property type="entry name" value="PROTEIN_KINASE_DOM"/>
    <property type="match status" value="1"/>
</dbReference>
<keyword evidence="8" id="KW-0472">Membrane</keyword>
<evidence type="ECO:0000256" key="3">
    <source>
        <dbReference type="ARBA" id="ARBA00022679"/>
    </source>
</evidence>
<accession>A0ABP8KFY9</accession>
<dbReference type="EMBL" id="BAABFR010000149">
    <property type="protein sequence ID" value="GAA4406078.1"/>
    <property type="molecule type" value="Genomic_DNA"/>
</dbReference>
<name>A0ABP8KFY9_9ACTN</name>
<dbReference type="InterPro" id="IPR008271">
    <property type="entry name" value="Ser/Thr_kinase_AS"/>
</dbReference>
<reference evidence="11" key="1">
    <citation type="journal article" date="2019" name="Int. J. Syst. Evol. Microbiol.">
        <title>The Global Catalogue of Microorganisms (GCM) 10K type strain sequencing project: providing services to taxonomists for standard genome sequencing and annotation.</title>
        <authorList>
            <consortium name="The Broad Institute Genomics Platform"/>
            <consortium name="The Broad Institute Genome Sequencing Center for Infectious Disease"/>
            <person name="Wu L."/>
            <person name="Ma J."/>
        </authorList>
    </citation>
    <scope>NUCLEOTIDE SEQUENCE [LARGE SCALE GENOMIC DNA]</scope>
    <source>
        <strain evidence="11">JCM 17688</strain>
    </source>
</reference>
<dbReference type="InterPro" id="IPR000719">
    <property type="entry name" value="Prot_kinase_dom"/>
</dbReference>
<keyword evidence="8" id="KW-1133">Transmembrane helix</keyword>
<evidence type="ECO:0000256" key="4">
    <source>
        <dbReference type="ARBA" id="ARBA00022741"/>
    </source>
</evidence>
<feature type="transmembrane region" description="Helical" evidence="8">
    <location>
        <begin position="326"/>
        <end position="348"/>
    </location>
</feature>
<dbReference type="EC" id="2.7.11.1" evidence="1"/>
<dbReference type="SUPFAM" id="SSF56112">
    <property type="entry name" value="Protein kinase-like (PK-like)"/>
    <property type="match status" value="1"/>
</dbReference>
<dbReference type="CDD" id="cd14014">
    <property type="entry name" value="STKc_PknB_like"/>
    <property type="match status" value="1"/>
</dbReference>
<dbReference type="PANTHER" id="PTHR43289">
    <property type="entry name" value="MITOGEN-ACTIVATED PROTEIN KINASE KINASE KINASE 20-RELATED"/>
    <property type="match status" value="1"/>
</dbReference>
<keyword evidence="5" id="KW-0418">Kinase</keyword>
<evidence type="ECO:0000256" key="5">
    <source>
        <dbReference type="ARBA" id="ARBA00022777"/>
    </source>
</evidence>
<keyword evidence="11" id="KW-1185">Reference proteome</keyword>
<evidence type="ECO:0000256" key="7">
    <source>
        <dbReference type="SAM" id="MobiDB-lite"/>
    </source>
</evidence>
<keyword evidence="6" id="KW-0067">ATP-binding</keyword>
<dbReference type="PROSITE" id="PS00108">
    <property type="entry name" value="PROTEIN_KINASE_ST"/>
    <property type="match status" value="1"/>
</dbReference>
<evidence type="ECO:0000313" key="11">
    <source>
        <dbReference type="Proteomes" id="UP001500635"/>
    </source>
</evidence>